<dbReference type="InterPro" id="IPR058792">
    <property type="entry name" value="Beta-barrel_RND_2"/>
</dbReference>
<dbReference type="RefSeq" id="WP_250337809.1">
    <property type="nucleotide sequence ID" value="NZ_CP063231.1"/>
</dbReference>
<evidence type="ECO:0000259" key="4">
    <source>
        <dbReference type="Pfam" id="PF25954"/>
    </source>
</evidence>
<feature type="chain" id="PRO_5046761230" evidence="3">
    <location>
        <begin position="30"/>
        <end position="371"/>
    </location>
</feature>
<dbReference type="Pfam" id="PF25973">
    <property type="entry name" value="BSH_CzcB"/>
    <property type="match status" value="1"/>
</dbReference>
<gene>
    <name evidence="7" type="ORF">IM816_09120</name>
</gene>
<dbReference type="PANTHER" id="PTHR30097">
    <property type="entry name" value="CATION EFFLUX SYSTEM PROTEIN CUSB"/>
    <property type="match status" value="1"/>
</dbReference>
<proteinExistence type="inferred from homology"/>
<dbReference type="EMBL" id="CP063231">
    <property type="protein sequence ID" value="URL56837.1"/>
    <property type="molecule type" value="Genomic_DNA"/>
</dbReference>
<accession>A0ABY4SVW4</accession>
<dbReference type="Pfam" id="PF25975">
    <property type="entry name" value="CzcB_C"/>
    <property type="match status" value="1"/>
</dbReference>
<dbReference type="Gene3D" id="2.40.50.100">
    <property type="match status" value="1"/>
</dbReference>
<sequence length="371" mass="38894">MLFHARHTLTALILSLLLAACSNDSPSQEATPAIVVDHGVIRVPPASPLRTRLKVQSVALHGLPHALSAPALVEADPAHTINVLAPLTGRIVELDVRLGDRVKRGQLLAVMASSDYAQAVTDQQKATDALALAKATLDRAEGVKQAGGAAQKDLDAARSAFIQARAEHDRTQARLDSITSETTHPGSAGHMTVVAPTDGSITALSAAQGAFVNDASAALMTITDLRHVWVTANVAENESAEITPGLSADIVLPSLPGRHVQGTVQSISDVLDADSRRVKARIAVSNADAALKVNMFATATFQVPQTKALLVPQSALLMNNDNVTVFVEVSPWAFRRRTVVLGADEGDQARILEGLQPGARVVVAGGVLIND</sequence>
<dbReference type="Gene3D" id="2.40.420.20">
    <property type="match status" value="1"/>
</dbReference>
<protein>
    <submittedName>
        <fullName evidence="7">Efflux RND transporter periplasmic adaptor subunit</fullName>
    </submittedName>
</protein>
<evidence type="ECO:0000259" key="6">
    <source>
        <dbReference type="Pfam" id="PF25975"/>
    </source>
</evidence>
<dbReference type="Pfam" id="PF25954">
    <property type="entry name" value="Beta-barrel_RND_2"/>
    <property type="match status" value="1"/>
</dbReference>
<dbReference type="PROSITE" id="PS51257">
    <property type="entry name" value="PROKAR_LIPOPROTEIN"/>
    <property type="match status" value="1"/>
</dbReference>
<evidence type="ECO:0000256" key="3">
    <source>
        <dbReference type="SAM" id="SignalP"/>
    </source>
</evidence>
<evidence type="ECO:0000256" key="1">
    <source>
        <dbReference type="ARBA" id="ARBA00009477"/>
    </source>
</evidence>
<evidence type="ECO:0000313" key="7">
    <source>
        <dbReference type="EMBL" id="URL56837.1"/>
    </source>
</evidence>
<evidence type="ECO:0000256" key="2">
    <source>
        <dbReference type="ARBA" id="ARBA00022448"/>
    </source>
</evidence>
<evidence type="ECO:0000313" key="8">
    <source>
        <dbReference type="Proteomes" id="UP001056681"/>
    </source>
</evidence>
<keyword evidence="3" id="KW-0732">Signal</keyword>
<dbReference type="NCBIfam" id="TIGR01730">
    <property type="entry name" value="RND_mfp"/>
    <property type="match status" value="1"/>
</dbReference>
<dbReference type="Gene3D" id="1.10.287.470">
    <property type="entry name" value="Helix hairpin bin"/>
    <property type="match status" value="1"/>
</dbReference>
<feature type="domain" description="CzcB-like C-terminal circularly permuted SH3-like" evidence="6">
    <location>
        <begin position="310"/>
        <end position="365"/>
    </location>
</feature>
<keyword evidence="8" id="KW-1185">Reference proteome</keyword>
<organism evidence="7 8">
    <name type="scientific">Luteibacter flocculans</name>
    <dbReference type="NCBI Taxonomy" id="2780091"/>
    <lineage>
        <taxon>Bacteria</taxon>
        <taxon>Pseudomonadati</taxon>
        <taxon>Pseudomonadota</taxon>
        <taxon>Gammaproteobacteria</taxon>
        <taxon>Lysobacterales</taxon>
        <taxon>Rhodanobacteraceae</taxon>
        <taxon>Luteibacter</taxon>
    </lineage>
</organism>
<dbReference type="Proteomes" id="UP001056681">
    <property type="component" value="Chromosome"/>
</dbReference>
<dbReference type="Gene3D" id="2.40.30.170">
    <property type="match status" value="1"/>
</dbReference>
<evidence type="ECO:0000259" key="5">
    <source>
        <dbReference type="Pfam" id="PF25973"/>
    </source>
</evidence>
<dbReference type="InterPro" id="IPR006143">
    <property type="entry name" value="RND_pump_MFP"/>
</dbReference>
<name>A0ABY4SVW4_9GAMM</name>
<comment type="similarity">
    <text evidence="1">Belongs to the membrane fusion protein (MFP) (TC 8.A.1) family.</text>
</comment>
<feature type="signal peptide" evidence="3">
    <location>
        <begin position="1"/>
        <end position="29"/>
    </location>
</feature>
<reference evidence="7" key="1">
    <citation type="submission" date="2020-10" db="EMBL/GenBank/DDBJ databases">
        <title>Whole-genome sequence of Luteibacter sp. EIF3.</title>
        <authorList>
            <person name="Friedrich I."/>
            <person name="Hertel R."/>
            <person name="Daniel R."/>
        </authorList>
    </citation>
    <scope>NUCLEOTIDE SEQUENCE</scope>
    <source>
        <strain evidence="7">EIF3</strain>
    </source>
</reference>
<dbReference type="InterPro" id="IPR051909">
    <property type="entry name" value="MFP_Cation_Efflux"/>
</dbReference>
<feature type="domain" description="CusB-like beta-barrel" evidence="4">
    <location>
        <begin position="228"/>
        <end position="302"/>
    </location>
</feature>
<dbReference type="InterPro" id="IPR058649">
    <property type="entry name" value="CzcB_C"/>
</dbReference>
<dbReference type="InterPro" id="IPR058647">
    <property type="entry name" value="BSH_CzcB-like"/>
</dbReference>
<keyword evidence="2" id="KW-0813">Transport</keyword>
<dbReference type="SUPFAM" id="SSF111369">
    <property type="entry name" value="HlyD-like secretion proteins"/>
    <property type="match status" value="1"/>
</dbReference>
<feature type="domain" description="CzcB-like barrel-sandwich hybrid" evidence="5">
    <location>
        <begin position="80"/>
        <end position="224"/>
    </location>
</feature>